<keyword evidence="4 6" id="KW-0067">ATP-binding</keyword>
<dbReference type="AlphaFoldDB" id="A0A017HIR1"/>
<dbReference type="InterPro" id="IPR027417">
    <property type="entry name" value="P-loop_NTPase"/>
</dbReference>
<dbReference type="CDD" id="cd17932">
    <property type="entry name" value="DEXQc_UvrD"/>
    <property type="match status" value="1"/>
</dbReference>
<accession>A0A017HIR1</accession>
<organism evidence="8 9">
    <name type="scientific">Rubellimicrobium mesophilum DSM 19309</name>
    <dbReference type="NCBI Taxonomy" id="442562"/>
    <lineage>
        <taxon>Bacteria</taxon>
        <taxon>Pseudomonadati</taxon>
        <taxon>Pseudomonadota</taxon>
        <taxon>Alphaproteobacteria</taxon>
        <taxon>Rhodobacterales</taxon>
        <taxon>Roseobacteraceae</taxon>
        <taxon>Rubellimicrobium</taxon>
    </lineage>
</organism>
<dbReference type="Proteomes" id="UP000019666">
    <property type="component" value="Unassembled WGS sequence"/>
</dbReference>
<comment type="caution">
    <text evidence="8">The sequence shown here is derived from an EMBL/GenBank/DDBJ whole genome shotgun (WGS) entry which is preliminary data.</text>
</comment>
<dbReference type="PROSITE" id="PS51198">
    <property type="entry name" value="UVRD_HELICASE_ATP_BIND"/>
    <property type="match status" value="1"/>
</dbReference>
<proteinExistence type="predicted"/>
<keyword evidence="9" id="KW-1185">Reference proteome</keyword>
<gene>
    <name evidence="8" type="ORF">Rumeso_04077</name>
</gene>
<dbReference type="InterPro" id="IPR014016">
    <property type="entry name" value="UvrD-like_ATP-bd"/>
</dbReference>
<dbReference type="GO" id="GO:0000725">
    <property type="term" value="P:recombinational repair"/>
    <property type="evidence" value="ECO:0007669"/>
    <property type="project" value="TreeGrafter"/>
</dbReference>
<evidence type="ECO:0000256" key="6">
    <source>
        <dbReference type="PROSITE-ProRule" id="PRU00560"/>
    </source>
</evidence>
<dbReference type="PATRIC" id="fig|442562.3.peg.4021"/>
<dbReference type="PANTHER" id="PTHR11070:SF2">
    <property type="entry name" value="ATP-DEPENDENT DNA HELICASE SRS2"/>
    <property type="match status" value="1"/>
</dbReference>
<dbReference type="GO" id="GO:0003677">
    <property type="term" value="F:DNA binding"/>
    <property type="evidence" value="ECO:0007669"/>
    <property type="project" value="InterPro"/>
</dbReference>
<evidence type="ECO:0000256" key="4">
    <source>
        <dbReference type="ARBA" id="ARBA00022840"/>
    </source>
</evidence>
<dbReference type="PANTHER" id="PTHR11070">
    <property type="entry name" value="UVRD / RECB / PCRA DNA HELICASE FAMILY MEMBER"/>
    <property type="match status" value="1"/>
</dbReference>
<dbReference type="Gene3D" id="3.40.50.300">
    <property type="entry name" value="P-loop containing nucleotide triphosphate hydrolases"/>
    <property type="match status" value="2"/>
</dbReference>
<dbReference type="Pfam" id="PF00580">
    <property type="entry name" value="UvrD-helicase"/>
    <property type="match status" value="2"/>
</dbReference>
<evidence type="ECO:0000313" key="8">
    <source>
        <dbReference type="EMBL" id="EYD74392.1"/>
    </source>
</evidence>
<evidence type="ECO:0000256" key="2">
    <source>
        <dbReference type="ARBA" id="ARBA00022801"/>
    </source>
</evidence>
<dbReference type="HOGENOM" id="CLU_355604_0_0_5"/>
<dbReference type="InterPro" id="IPR000212">
    <property type="entry name" value="DNA_helicase_UvrD/REP"/>
</dbReference>
<dbReference type="STRING" id="442562.Rumeso_04077"/>
<feature type="domain" description="UvrD-like helicase ATP-binding" evidence="7">
    <location>
        <begin position="211"/>
        <end position="530"/>
    </location>
</feature>
<dbReference type="GO" id="GO:0043138">
    <property type="term" value="F:3'-5' DNA helicase activity"/>
    <property type="evidence" value="ECO:0007669"/>
    <property type="project" value="TreeGrafter"/>
</dbReference>
<evidence type="ECO:0000256" key="5">
    <source>
        <dbReference type="ARBA" id="ARBA00034923"/>
    </source>
</evidence>
<dbReference type="OrthoDB" id="5461146at2"/>
<evidence type="ECO:0000256" key="3">
    <source>
        <dbReference type="ARBA" id="ARBA00022806"/>
    </source>
</evidence>
<keyword evidence="1 6" id="KW-0547">Nucleotide-binding</keyword>
<dbReference type="GO" id="GO:0016787">
    <property type="term" value="F:hydrolase activity"/>
    <property type="evidence" value="ECO:0007669"/>
    <property type="project" value="UniProtKB-UniRule"/>
</dbReference>
<dbReference type="RefSeq" id="WP_037280204.1">
    <property type="nucleotide sequence ID" value="NZ_KK088571.1"/>
</dbReference>
<protein>
    <recommendedName>
        <fullName evidence="5">DNA 3'-5' helicase II</fullName>
    </recommendedName>
</protein>
<evidence type="ECO:0000313" key="9">
    <source>
        <dbReference type="Proteomes" id="UP000019666"/>
    </source>
</evidence>
<dbReference type="GO" id="GO:0005524">
    <property type="term" value="F:ATP binding"/>
    <property type="evidence" value="ECO:0007669"/>
    <property type="project" value="UniProtKB-UniRule"/>
</dbReference>
<dbReference type="SUPFAM" id="SSF52540">
    <property type="entry name" value="P-loop containing nucleoside triphosphate hydrolases"/>
    <property type="match status" value="1"/>
</dbReference>
<evidence type="ECO:0000256" key="1">
    <source>
        <dbReference type="ARBA" id="ARBA00022741"/>
    </source>
</evidence>
<name>A0A017HIR1_9RHOB</name>
<keyword evidence="3 6" id="KW-0347">Helicase</keyword>
<dbReference type="EMBL" id="AOSK01000116">
    <property type="protein sequence ID" value="EYD74392.1"/>
    <property type="molecule type" value="Genomic_DNA"/>
</dbReference>
<evidence type="ECO:0000259" key="7">
    <source>
        <dbReference type="PROSITE" id="PS51198"/>
    </source>
</evidence>
<feature type="binding site" evidence="6">
    <location>
        <begin position="232"/>
        <end position="239"/>
    </location>
    <ligand>
        <name>ATP</name>
        <dbReference type="ChEBI" id="CHEBI:30616"/>
    </ligand>
</feature>
<sequence>MTSESALALGPPTPDVPGDGSISAIADLVRRIVNARRGLSRTEVVSWVSQFVDDPDSVEAAARVGGVIDALCELKDIGYGTMRGEPVLVALPERRIALPDGTVVALGDHGTLVGTGCERLFPEVAGGATESLVEVLASFDEPVPLSGHRALEPIGRWTGDDPMPAALRRALSLGGAFDPVDQKWSMSEENASFLNEWFNLKTSDPSSQVAEPDEGQMRVAHAPAGSRIIVEAGPGSGKTHVACERVISLVQDEGLAPSRILLLSFTRIAVAEIRDRIGRRLHDMPNAAALQIRTFDSFAARLLAVSGVYAAGGHDASIRAATRLMRSDNPLVADAIGLLEHVVIDEAQDLVGDRKEMCEALLALLDPSCGITVFGDFAQSIYGYQHRGAEGSTLLAEIAKHADVTCDQLECDHRTRTKALKEMFRSVRETLKDDPVGSRDGYFRIREQICTAAVENDVTRFAVHASTTGGLILTRSRRGLFTAAEQMRAVGRSFRLRLPDRPPRVEAWIGALLGGLPSATRMSQNDFRSIYEALSPAPWRNLDECWEILLDLDASGREDISVGNIAEGLADPPLELLSDHEGSSGPLLSTIHAIKGREAERVMLLLARAPYGDQVNWAEEARTLYVGATRASTELRTGWINPRKFYTTGEPERFWAARPDHRLMEIGLEGDLVDWTEFVRSSHVVDEVNLISNIWRAANDEPRAAAYLDAESRLVLRVGDHDGTAIGCLSDSFVDLMQSLRKAEPESALPEVVAGIPVVGATTVVVPGRSGEAPSLALMPLLGGFASIPR</sequence>
<reference evidence="8 9" key="1">
    <citation type="submission" date="2013-02" db="EMBL/GenBank/DDBJ databases">
        <authorList>
            <person name="Fiebig A."/>
            <person name="Goeker M."/>
            <person name="Klenk H.-P.P."/>
        </authorList>
    </citation>
    <scope>NUCLEOTIDE SEQUENCE [LARGE SCALE GENOMIC DNA]</scope>
    <source>
        <strain evidence="8 9">DSM 19309</strain>
    </source>
</reference>
<keyword evidence="2 6" id="KW-0378">Hydrolase</keyword>